<reference evidence="1 2" key="1">
    <citation type="submission" date="2023-07" db="EMBL/GenBank/DDBJ databases">
        <title>Sequencing the genomes of 1000 actinobacteria strains.</title>
        <authorList>
            <person name="Klenk H.-P."/>
        </authorList>
    </citation>
    <scope>NUCLEOTIDE SEQUENCE [LARGE SCALE GENOMIC DNA]</scope>
    <source>
        <strain evidence="1 2">DSM 19426</strain>
    </source>
</reference>
<evidence type="ECO:0000313" key="2">
    <source>
        <dbReference type="Proteomes" id="UP001183648"/>
    </source>
</evidence>
<dbReference type="Proteomes" id="UP001183648">
    <property type="component" value="Unassembled WGS sequence"/>
</dbReference>
<dbReference type="InterPro" id="IPR014825">
    <property type="entry name" value="DNA_alkylation"/>
</dbReference>
<dbReference type="Pfam" id="PF08713">
    <property type="entry name" value="DNA_alkylation"/>
    <property type="match status" value="1"/>
</dbReference>
<dbReference type="EMBL" id="JAVDYG010000001">
    <property type="protein sequence ID" value="MDR7361390.1"/>
    <property type="molecule type" value="Genomic_DNA"/>
</dbReference>
<dbReference type="PANTHER" id="PTHR34070">
    <property type="entry name" value="ARMADILLO-TYPE FOLD"/>
    <property type="match status" value="1"/>
</dbReference>
<dbReference type="Gene3D" id="1.25.10.90">
    <property type="match status" value="1"/>
</dbReference>
<dbReference type="InterPro" id="IPR016024">
    <property type="entry name" value="ARM-type_fold"/>
</dbReference>
<comment type="caution">
    <text evidence="1">The sequence shown here is derived from an EMBL/GenBank/DDBJ whole genome shotgun (WGS) entry which is preliminary data.</text>
</comment>
<evidence type="ECO:0000313" key="1">
    <source>
        <dbReference type="EMBL" id="MDR7361390.1"/>
    </source>
</evidence>
<gene>
    <name evidence="1" type="ORF">J2S63_000943</name>
</gene>
<dbReference type="CDD" id="cd07064">
    <property type="entry name" value="AlkD_like_1"/>
    <property type="match status" value="1"/>
</dbReference>
<dbReference type="RefSeq" id="WP_310299304.1">
    <property type="nucleotide sequence ID" value="NZ_BAAAPS010000007.1"/>
</dbReference>
<accession>A0ABU2BRX3</accession>
<protein>
    <submittedName>
        <fullName evidence="1">3-methyladenine DNA glycosylase AlkD</fullName>
    </submittedName>
</protein>
<dbReference type="PANTHER" id="PTHR34070:SF1">
    <property type="entry name" value="DNA ALKYLATION REPAIR PROTEIN"/>
    <property type="match status" value="1"/>
</dbReference>
<keyword evidence="2" id="KW-1185">Reference proteome</keyword>
<organism evidence="1 2">
    <name type="scientific">Nocardioides marmoribigeumensis</name>
    <dbReference type="NCBI Taxonomy" id="433649"/>
    <lineage>
        <taxon>Bacteria</taxon>
        <taxon>Bacillati</taxon>
        <taxon>Actinomycetota</taxon>
        <taxon>Actinomycetes</taxon>
        <taxon>Propionibacteriales</taxon>
        <taxon>Nocardioidaceae</taxon>
        <taxon>Nocardioides</taxon>
    </lineage>
</organism>
<name>A0ABU2BRX3_9ACTN</name>
<sequence length="224" mass="25449">MGLVDTVLSELASRADPERAQRQRDYMKSELPFHGVSLPTVRALVTDALRDHPLTSREEWEATVRDLWDGAAFREERYAALAVARSDRRWLDARVLGLARHLVVTGAWWDLVDETASHVVGPALTTDPVAVTPVMRDWAVAPDVWLRRTSVICQLHRGPGTDLDLLRFAIEANVDDDSFWLRKAVGWALRQHARTDPDWVRAEVERLGDRLSPLSRREALKHLP</sequence>
<proteinExistence type="predicted"/>
<dbReference type="SUPFAM" id="SSF48371">
    <property type="entry name" value="ARM repeat"/>
    <property type="match status" value="1"/>
</dbReference>